<dbReference type="PRINTS" id="PR00119">
    <property type="entry name" value="CATATPASE"/>
</dbReference>
<keyword evidence="11 15" id="KW-1133">Transmembrane helix</keyword>
<evidence type="ECO:0000259" key="16">
    <source>
        <dbReference type="PROSITE" id="PS50846"/>
    </source>
</evidence>
<dbReference type="InterPro" id="IPR006121">
    <property type="entry name" value="HMA_dom"/>
</dbReference>
<evidence type="ECO:0000256" key="15">
    <source>
        <dbReference type="RuleBase" id="RU362081"/>
    </source>
</evidence>
<dbReference type="SUPFAM" id="SSF81653">
    <property type="entry name" value="Calcium ATPase, transduction domain A"/>
    <property type="match status" value="1"/>
</dbReference>
<evidence type="ECO:0000256" key="4">
    <source>
        <dbReference type="ARBA" id="ARBA00022475"/>
    </source>
</evidence>
<proteinExistence type="inferred from homology"/>
<dbReference type="Gene3D" id="3.40.1110.10">
    <property type="entry name" value="Calcium-transporting ATPase, cytoplasmic domain N"/>
    <property type="match status" value="1"/>
</dbReference>
<evidence type="ECO:0000256" key="12">
    <source>
        <dbReference type="ARBA" id="ARBA00023136"/>
    </source>
</evidence>
<dbReference type="NCBIfam" id="TIGR01494">
    <property type="entry name" value="ATPase_P-type"/>
    <property type="match status" value="1"/>
</dbReference>
<dbReference type="SUPFAM" id="SSF81665">
    <property type="entry name" value="Calcium ATPase, transmembrane domain M"/>
    <property type="match status" value="1"/>
</dbReference>
<protein>
    <recommendedName>
        <fullName evidence="14">Copper-transporting ATPase</fullName>
    </recommendedName>
</protein>
<evidence type="ECO:0000256" key="8">
    <source>
        <dbReference type="ARBA" id="ARBA00022741"/>
    </source>
</evidence>
<dbReference type="GO" id="GO:0012505">
    <property type="term" value="C:endomembrane system"/>
    <property type="evidence" value="ECO:0007669"/>
    <property type="project" value="UniProtKB-SubCell"/>
</dbReference>
<evidence type="ECO:0000256" key="1">
    <source>
        <dbReference type="ARBA" id="ARBA00004127"/>
    </source>
</evidence>
<evidence type="ECO:0000256" key="5">
    <source>
        <dbReference type="ARBA" id="ARBA00022553"/>
    </source>
</evidence>
<keyword evidence="9 15" id="KW-0067">ATP-binding</keyword>
<comment type="subcellular location">
    <subcellularLocation>
        <location evidence="2 15">Cell membrane</location>
    </subcellularLocation>
    <subcellularLocation>
        <location evidence="1">Endomembrane system</location>
        <topology evidence="1">Multi-pass membrane protein</topology>
    </subcellularLocation>
</comment>
<feature type="transmembrane region" description="Helical" evidence="15">
    <location>
        <begin position="770"/>
        <end position="788"/>
    </location>
</feature>
<dbReference type="GO" id="GO:0005507">
    <property type="term" value="F:copper ion binding"/>
    <property type="evidence" value="ECO:0007669"/>
    <property type="project" value="TreeGrafter"/>
</dbReference>
<dbReference type="Gene3D" id="1.20.1110.10">
    <property type="entry name" value="Calcium-transporting ATPase, transmembrane domain"/>
    <property type="match status" value="1"/>
</dbReference>
<keyword evidence="12 15" id="KW-0472">Membrane</keyword>
<dbReference type="InterPro" id="IPR008250">
    <property type="entry name" value="ATPase_P-typ_transduc_dom_A_sf"/>
</dbReference>
<evidence type="ECO:0000256" key="2">
    <source>
        <dbReference type="ARBA" id="ARBA00004236"/>
    </source>
</evidence>
<feature type="transmembrane region" description="Helical" evidence="15">
    <location>
        <begin position="740"/>
        <end position="764"/>
    </location>
</feature>
<dbReference type="Pfam" id="PF12156">
    <property type="entry name" value="ATPase-cat_bd"/>
    <property type="match status" value="1"/>
</dbReference>
<dbReference type="PROSITE" id="PS00154">
    <property type="entry name" value="ATPASE_E1_E2"/>
    <property type="match status" value="1"/>
</dbReference>
<dbReference type="GO" id="GO:0005524">
    <property type="term" value="F:ATP binding"/>
    <property type="evidence" value="ECO:0007669"/>
    <property type="project" value="UniProtKB-UniRule"/>
</dbReference>
<sequence length="793" mass="87274">MKCSHCQLEFKESELFKEVINHKELYFCCTGCARVYALLLDLNLESFYDKLNDSTLAPVTPQDSMSALELEQALEENNKGDFILNLLLEKTHCNACLWLNQKVLERLNGVKKVSVNFTTHHLQIVFDKSLSPKEIVQKIESLGYGAKIYNAKNYALKAQKEQRSYLLTLSVGFFATMNLMFIAIAKYASYGSASYGGASYGSASYGAGMDKLMQRNLDLVSLFLSLLVLVVVGRFFIKGAFYGLKNGVLGMDLSVSFGALSAFVYSIYAMLVSQETYFEASSTILTLVFGSKFLELKARLFANEKCLALESHEIHSVIVVENGKQIEKHPKDVAIGSVVLVPSGAKIALDGVLLNSASVDASLISGEFKPLELGVNDQILGGYVNVGVPFSYQVSANFQNSRLSSLLETLKKSFLEKPLIESSANKIADIFSKAVLFLAFISFLLWQFGLGGNFEKALMVCISVLVISCPCAFALATPIALVIGVFKNPLIVFKEALFLETLAKVEKIFIDKTGTLTQKEVLLKEKIIYEEFDERLLKSLLKVREHLAHSAILKSLDSDEISLEKIEFFAHGLKANYHNETLLVGSLKFLNAMGVNIKAKESANIMVGFAKNKTLCALFVLEERLKNNAKEVVQFLQNKGLELEILSGDNESSVKECTKKLGISNYHANLTPEDKAQIISSYKGVCAMIGDGNNDALALKQASVSLGFEKSALSKSACDILLLEEDLSLLKKAFDNAQKVYQVVLQNIVLSLIYNAILIPVAMLGYINPLIASLSMSASSLLVVLNSLRLKRS</sequence>
<evidence type="ECO:0000256" key="10">
    <source>
        <dbReference type="ARBA" id="ARBA00022967"/>
    </source>
</evidence>
<dbReference type="InterPro" id="IPR036412">
    <property type="entry name" value="HAD-like_sf"/>
</dbReference>
<reference evidence="17" key="1">
    <citation type="submission" date="2016-05" db="EMBL/GenBank/DDBJ databases">
        <title>Gene Analysis of Helicobacter pylori Strain Evolution From an Original Source.</title>
        <authorList>
            <person name="Wu D.-C."/>
        </authorList>
    </citation>
    <scope>NUCLEOTIDE SEQUENCE</scope>
    <source>
        <strain evidence="17">DU-Chou2013</strain>
    </source>
</reference>
<dbReference type="Pfam" id="PF00122">
    <property type="entry name" value="E1-E2_ATPase"/>
    <property type="match status" value="1"/>
</dbReference>
<accession>A0A6F8ES72</accession>
<evidence type="ECO:0000256" key="9">
    <source>
        <dbReference type="ARBA" id="ARBA00022840"/>
    </source>
</evidence>
<dbReference type="InterPro" id="IPR027256">
    <property type="entry name" value="P-typ_ATPase_IB"/>
</dbReference>
<keyword evidence="4 15" id="KW-1003">Cell membrane</keyword>
<dbReference type="EMBL" id="KX268352">
    <property type="protein sequence ID" value="ASR82512.1"/>
    <property type="molecule type" value="Genomic_DNA"/>
</dbReference>
<dbReference type="GO" id="GO:0055070">
    <property type="term" value="P:copper ion homeostasis"/>
    <property type="evidence" value="ECO:0007669"/>
    <property type="project" value="TreeGrafter"/>
</dbReference>
<feature type="transmembrane region" description="Helical" evidence="15">
    <location>
        <begin position="219"/>
        <end position="237"/>
    </location>
</feature>
<evidence type="ECO:0000313" key="17">
    <source>
        <dbReference type="EMBL" id="ASR82512.1"/>
    </source>
</evidence>
<dbReference type="GO" id="GO:0016887">
    <property type="term" value="F:ATP hydrolysis activity"/>
    <property type="evidence" value="ECO:0007669"/>
    <property type="project" value="InterPro"/>
</dbReference>
<evidence type="ECO:0000256" key="11">
    <source>
        <dbReference type="ARBA" id="ARBA00022989"/>
    </source>
</evidence>
<feature type="transmembrane region" description="Helical" evidence="15">
    <location>
        <begin position="430"/>
        <end position="451"/>
    </location>
</feature>
<dbReference type="NCBIfam" id="TIGR01525">
    <property type="entry name" value="ATPase-IB_hvy"/>
    <property type="match status" value="1"/>
</dbReference>
<dbReference type="Gene3D" id="2.70.150.10">
    <property type="entry name" value="Calcium-transporting ATPase, cytoplasmic transduction domain A"/>
    <property type="match status" value="1"/>
</dbReference>
<dbReference type="PROSITE" id="PS50846">
    <property type="entry name" value="HMA_2"/>
    <property type="match status" value="1"/>
</dbReference>
<feature type="transmembrane region" description="Helical" evidence="15">
    <location>
        <begin position="249"/>
        <end position="271"/>
    </location>
</feature>
<keyword evidence="8 15" id="KW-0547">Nucleotide-binding</keyword>
<dbReference type="InterPro" id="IPR036163">
    <property type="entry name" value="HMA_dom_sf"/>
</dbReference>
<keyword evidence="5" id="KW-0597">Phosphoprotein</keyword>
<comment type="function">
    <text evidence="13">Probably involved in copper export.</text>
</comment>
<dbReference type="InterPro" id="IPR001757">
    <property type="entry name" value="P_typ_ATPase"/>
</dbReference>
<dbReference type="SUPFAM" id="SSF56784">
    <property type="entry name" value="HAD-like"/>
    <property type="match status" value="1"/>
</dbReference>
<name>A0A6F8ES72_HELPX</name>
<comment type="similarity">
    <text evidence="3 15">Belongs to the cation transport ATPase (P-type) (TC 3.A.3) family. Type IB subfamily.</text>
</comment>
<dbReference type="Pfam" id="PF00702">
    <property type="entry name" value="Hydrolase"/>
    <property type="match status" value="1"/>
</dbReference>
<keyword evidence="10" id="KW-1278">Translocase</keyword>
<dbReference type="InterPro" id="IPR018303">
    <property type="entry name" value="ATPase_P-typ_P_site"/>
</dbReference>
<evidence type="ECO:0000256" key="14">
    <source>
        <dbReference type="ARBA" id="ARBA00040690"/>
    </source>
</evidence>
<feature type="transmembrane region" description="Helical" evidence="15">
    <location>
        <begin position="457"/>
        <end position="486"/>
    </location>
</feature>
<dbReference type="GO" id="GO:0005886">
    <property type="term" value="C:plasma membrane"/>
    <property type="evidence" value="ECO:0007669"/>
    <property type="project" value="UniProtKB-SubCell"/>
</dbReference>
<dbReference type="InterPro" id="IPR021993">
    <property type="entry name" value="ATPase-cat-bd"/>
</dbReference>
<dbReference type="InterPro" id="IPR023214">
    <property type="entry name" value="HAD_sf"/>
</dbReference>
<evidence type="ECO:0000256" key="7">
    <source>
        <dbReference type="ARBA" id="ARBA00022723"/>
    </source>
</evidence>
<keyword evidence="6 15" id="KW-0812">Transmembrane</keyword>
<dbReference type="AlphaFoldDB" id="A0A6F8ES72"/>
<dbReference type="PANTHER" id="PTHR43520">
    <property type="entry name" value="ATP7, ISOFORM B"/>
    <property type="match status" value="1"/>
</dbReference>
<evidence type="ECO:0000256" key="3">
    <source>
        <dbReference type="ARBA" id="ARBA00006024"/>
    </source>
</evidence>
<dbReference type="InterPro" id="IPR023299">
    <property type="entry name" value="ATPase_P-typ_cyto_dom_N"/>
</dbReference>
<dbReference type="InterPro" id="IPR059000">
    <property type="entry name" value="ATPase_P-type_domA"/>
</dbReference>
<dbReference type="Pfam" id="PF00403">
    <property type="entry name" value="HMA"/>
    <property type="match status" value="1"/>
</dbReference>
<dbReference type="Gene3D" id="3.30.70.100">
    <property type="match status" value="1"/>
</dbReference>
<keyword evidence="17" id="KW-0378">Hydrolase</keyword>
<evidence type="ECO:0000256" key="13">
    <source>
        <dbReference type="ARBA" id="ARBA00037143"/>
    </source>
</evidence>
<dbReference type="InterPro" id="IPR023298">
    <property type="entry name" value="ATPase_P-typ_TM_dom_sf"/>
</dbReference>
<evidence type="ECO:0000256" key="6">
    <source>
        <dbReference type="ARBA" id="ARBA00022692"/>
    </source>
</evidence>
<feature type="domain" description="HMA" evidence="16">
    <location>
        <begin position="82"/>
        <end position="147"/>
    </location>
</feature>
<dbReference type="Gene3D" id="3.40.50.1000">
    <property type="entry name" value="HAD superfamily/HAD-like"/>
    <property type="match status" value="1"/>
</dbReference>
<dbReference type="CDD" id="cd00371">
    <property type="entry name" value="HMA"/>
    <property type="match status" value="1"/>
</dbReference>
<dbReference type="SUPFAM" id="SSF55008">
    <property type="entry name" value="HMA, heavy metal-associated domain"/>
    <property type="match status" value="1"/>
</dbReference>
<dbReference type="GO" id="GO:0043682">
    <property type="term" value="F:P-type divalent copper transporter activity"/>
    <property type="evidence" value="ECO:0007669"/>
    <property type="project" value="TreeGrafter"/>
</dbReference>
<dbReference type="PANTHER" id="PTHR43520:SF8">
    <property type="entry name" value="P-TYPE CU(+) TRANSPORTER"/>
    <property type="match status" value="1"/>
</dbReference>
<organism evidence="17">
    <name type="scientific">Helicobacter pylori</name>
    <name type="common">Campylobacter pylori</name>
    <dbReference type="NCBI Taxonomy" id="210"/>
    <lineage>
        <taxon>Bacteria</taxon>
        <taxon>Pseudomonadati</taxon>
        <taxon>Campylobacterota</taxon>
        <taxon>Epsilonproteobacteria</taxon>
        <taxon>Campylobacterales</taxon>
        <taxon>Helicobacteraceae</taxon>
        <taxon>Helicobacter</taxon>
    </lineage>
</organism>
<keyword evidence="7 15" id="KW-0479">Metal-binding</keyword>
<feature type="transmembrane region" description="Helical" evidence="15">
    <location>
        <begin position="165"/>
        <end position="185"/>
    </location>
</feature>